<gene>
    <name evidence="2" type="ORF">NDU88_006807</name>
</gene>
<evidence type="ECO:0000313" key="3">
    <source>
        <dbReference type="Proteomes" id="UP001066276"/>
    </source>
</evidence>
<dbReference type="EMBL" id="JANPWB010000001">
    <property type="protein sequence ID" value="KAJ1219238.1"/>
    <property type="molecule type" value="Genomic_DNA"/>
</dbReference>
<feature type="compositionally biased region" description="Basic and acidic residues" evidence="1">
    <location>
        <begin position="57"/>
        <end position="69"/>
    </location>
</feature>
<comment type="caution">
    <text evidence="2">The sequence shown here is derived from an EMBL/GenBank/DDBJ whole genome shotgun (WGS) entry which is preliminary data.</text>
</comment>
<name>A0AAV7X1R2_PLEWA</name>
<dbReference type="Proteomes" id="UP001066276">
    <property type="component" value="Chromosome 1_1"/>
</dbReference>
<evidence type="ECO:0000256" key="1">
    <source>
        <dbReference type="SAM" id="MobiDB-lite"/>
    </source>
</evidence>
<accession>A0AAV7X1R2</accession>
<feature type="region of interest" description="Disordered" evidence="1">
    <location>
        <begin position="52"/>
        <end position="91"/>
    </location>
</feature>
<keyword evidence="3" id="KW-1185">Reference proteome</keyword>
<reference evidence="2" key="1">
    <citation type="journal article" date="2022" name="bioRxiv">
        <title>Sequencing and chromosome-scale assembly of the giantPleurodeles waltlgenome.</title>
        <authorList>
            <person name="Brown T."/>
            <person name="Elewa A."/>
            <person name="Iarovenko S."/>
            <person name="Subramanian E."/>
            <person name="Araus A.J."/>
            <person name="Petzold A."/>
            <person name="Susuki M."/>
            <person name="Suzuki K.-i.T."/>
            <person name="Hayashi T."/>
            <person name="Toyoda A."/>
            <person name="Oliveira C."/>
            <person name="Osipova E."/>
            <person name="Leigh N.D."/>
            <person name="Simon A."/>
            <person name="Yun M.H."/>
        </authorList>
    </citation>
    <scope>NUCLEOTIDE SEQUENCE</scope>
    <source>
        <strain evidence="2">20211129_DDA</strain>
        <tissue evidence="2">Liver</tissue>
    </source>
</reference>
<protein>
    <submittedName>
        <fullName evidence="2">Uncharacterized protein</fullName>
    </submittedName>
</protein>
<sequence>MDLNLVPNVALVKSGSAIVLHVNIVERGLGSQLGAPCCAPQDCHWLRKGPVAEEEAGEHRHAPREDRNRGPGLYPGPPPEAKLGGRPVKTA</sequence>
<dbReference type="AlphaFoldDB" id="A0AAV7X1R2"/>
<organism evidence="2 3">
    <name type="scientific">Pleurodeles waltl</name>
    <name type="common">Iberian ribbed newt</name>
    <dbReference type="NCBI Taxonomy" id="8319"/>
    <lineage>
        <taxon>Eukaryota</taxon>
        <taxon>Metazoa</taxon>
        <taxon>Chordata</taxon>
        <taxon>Craniata</taxon>
        <taxon>Vertebrata</taxon>
        <taxon>Euteleostomi</taxon>
        <taxon>Amphibia</taxon>
        <taxon>Batrachia</taxon>
        <taxon>Caudata</taxon>
        <taxon>Salamandroidea</taxon>
        <taxon>Salamandridae</taxon>
        <taxon>Pleurodelinae</taxon>
        <taxon>Pleurodeles</taxon>
    </lineage>
</organism>
<proteinExistence type="predicted"/>
<evidence type="ECO:0000313" key="2">
    <source>
        <dbReference type="EMBL" id="KAJ1219238.1"/>
    </source>
</evidence>